<evidence type="ECO:0000256" key="7">
    <source>
        <dbReference type="SAM" id="Phobius"/>
    </source>
</evidence>
<comment type="similarity">
    <text evidence="2">Belongs to the adaptor complexes large subunit family.</text>
</comment>
<keyword evidence="7" id="KW-0812">Transmembrane</keyword>
<gene>
    <name evidence="9" type="ORF">RFI_10727</name>
</gene>
<evidence type="ECO:0000256" key="2">
    <source>
        <dbReference type="ARBA" id="ARBA00006613"/>
    </source>
</evidence>
<proteinExistence type="inferred from homology"/>
<dbReference type="InterPro" id="IPR002553">
    <property type="entry name" value="Clathrin/coatomer_adapt-like_N"/>
</dbReference>
<dbReference type="Proteomes" id="UP000023152">
    <property type="component" value="Unassembled WGS sequence"/>
</dbReference>
<dbReference type="OrthoDB" id="302453at2759"/>
<dbReference type="InterPro" id="IPR026739">
    <property type="entry name" value="AP_beta"/>
</dbReference>
<dbReference type="GO" id="GO:0012505">
    <property type="term" value="C:endomembrane system"/>
    <property type="evidence" value="ECO:0007669"/>
    <property type="project" value="UniProtKB-SubCell"/>
</dbReference>
<feature type="transmembrane region" description="Helical" evidence="7">
    <location>
        <begin position="209"/>
        <end position="227"/>
    </location>
</feature>
<keyword evidence="5 7" id="KW-0472">Membrane</keyword>
<dbReference type="EMBL" id="ASPP01007881">
    <property type="protein sequence ID" value="ETO26412.1"/>
    <property type="molecule type" value="Genomic_DNA"/>
</dbReference>
<accession>X6NM22</accession>
<feature type="compositionally biased region" description="Basic and acidic residues" evidence="6">
    <location>
        <begin position="57"/>
        <end position="79"/>
    </location>
</feature>
<evidence type="ECO:0000256" key="1">
    <source>
        <dbReference type="ARBA" id="ARBA00004308"/>
    </source>
</evidence>
<evidence type="ECO:0000256" key="6">
    <source>
        <dbReference type="SAM" id="MobiDB-lite"/>
    </source>
</evidence>
<dbReference type="GO" id="GO:0016192">
    <property type="term" value="P:vesicle-mediated transport"/>
    <property type="evidence" value="ECO:0007669"/>
    <property type="project" value="InterPro"/>
</dbReference>
<evidence type="ECO:0000256" key="4">
    <source>
        <dbReference type="ARBA" id="ARBA00022927"/>
    </source>
</evidence>
<keyword evidence="3" id="KW-0813">Transport</keyword>
<organism evidence="9 10">
    <name type="scientific">Reticulomyxa filosa</name>
    <dbReference type="NCBI Taxonomy" id="46433"/>
    <lineage>
        <taxon>Eukaryota</taxon>
        <taxon>Sar</taxon>
        <taxon>Rhizaria</taxon>
        <taxon>Retaria</taxon>
        <taxon>Foraminifera</taxon>
        <taxon>Monothalamids</taxon>
        <taxon>Reticulomyxidae</taxon>
        <taxon>Reticulomyxa</taxon>
    </lineage>
</organism>
<dbReference type="Gene3D" id="1.25.10.10">
    <property type="entry name" value="Leucine-rich Repeat Variant"/>
    <property type="match status" value="1"/>
</dbReference>
<keyword evidence="7" id="KW-1133">Transmembrane helix</keyword>
<feature type="non-terminal residue" evidence="9">
    <location>
        <position position="1"/>
    </location>
</feature>
<protein>
    <recommendedName>
        <fullName evidence="8">Clathrin/coatomer adaptor adaptin-like N-terminal domain-containing protein</fullName>
    </recommendedName>
</protein>
<evidence type="ECO:0000259" key="8">
    <source>
        <dbReference type="Pfam" id="PF01602"/>
    </source>
</evidence>
<feature type="region of interest" description="Disordered" evidence="6">
    <location>
        <begin position="1"/>
        <end position="79"/>
    </location>
</feature>
<keyword evidence="4" id="KW-0653">Protein transport</keyword>
<dbReference type="InterPro" id="IPR016024">
    <property type="entry name" value="ARM-type_fold"/>
</dbReference>
<evidence type="ECO:0000256" key="3">
    <source>
        <dbReference type="ARBA" id="ARBA00022448"/>
    </source>
</evidence>
<dbReference type="SUPFAM" id="SSF48371">
    <property type="entry name" value="ARM repeat"/>
    <property type="match status" value="1"/>
</dbReference>
<feature type="domain" description="Clathrin/coatomer adaptor adaptin-like N-terminal" evidence="8">
    <location>
        <begin position="78"/>
        <end position="213"/>
    </location>
</feature>
<comment type="subcellular location">
    <subcellularLocation>
        <location evidence="1">Endomembrane system</location>
    </subcellularLocation>
</comment>
<keyword evidence="10" id="KW-1185">Reference proteome</keyword>
<evidence type="ECO:0000256" key="5">
    <source>
        <dbReference type="ARBA" id="ARBA00023136"/>
    </source>
</evidence>
<dbReference type="Pfam" id="PF01602">
    <property type="entry name" value="Adaptin_N"/>
    <property type="match status" value="1"/>
</dbReference>
<evidence type="ECO:0000313" key="9">
    <source>
        <dbReference type="EMBL" id="ETO26412.1"/>
    </source>
</evidence>
<dbReference type="GO" id="GO:0030117">
    <property type="term" value="C:membrane coat"/>
    <property type="evidence" value="ECO:0007669"/>
    <property type="project" value="InterPro"/>
</dbReference>
<comment type="caution">
    <text evidence="9">The sequence shown here is derived from an EMBL/GenBank/DDBJ whole genome shotgun (WGS) entry which is preliminary data.</text>
</comment>
<dbReference type="AlphaFoldDB" id="X6NM22"/>
<feature type="compositionally biased region" description="Basic and acidic residues" evidence="6">
    <location>
        <begin position="10"/>
        <end position="44"/>
    </location>
</feature>
<dbReference type="PANTHER" id="PTHR11134">
    <property type="entry name" value="ADAPTOR COMPLEX SUBUNIT BETA FAMILY MEMBER"/>
    <property type="match status" value="1"/>
</dbReference>
<reference evidence="9 10" key="1">
    <citation type="journal article" date="2013" name="Curr. Biol.">
        <title>The Genome of the Foraminiferan Reticulomyxa filosa.</title>
        <authorList>
            <person name="Glockner G."/>
            <person name="Hulsmann N."/>
            <person name="Schleicher M."/>
            <person name="Noegel A.A."/>
            <person name="Eichinger L."/>
            <person name="Gallinger C."/>
            <person name="Pawlowski J."/>
            <person name="Sierra R."/>
            <person name="Euteneuer U."/>
            <person name="Pillet L."/>
            <person name="Moustafa A."/>
            <person name="Platzer M."/>
            <person name="Groth M."/>
            <person name="Szafranski K."/>
            <person name="Schliwa M."/>
        </authorList>
    </citation>
    <scope>NUCLEOTIDE SEQUENCE [LARGE SCALE GENOMIC DNA]</scope>
</reference>
<sequence length="234" mass="26761">DDESITANGNEKDEEKDKTAGKTTDGDDKTKDKGENGGDKHSDKEDDDDGAKHFFSTKKETVFEGDDDEKRQDKEPNELDPDHRLLITCANNLVHSMDAAVALGVMRLMYYCAPADDCHLAVRALIEHLNDRREVSYCLLANIATMCAKRGNLFSSFYKEFFIRGIEPVFIKELKLDILSKIANESNITSILNEFQAYVRDTDIKFRCATIDVLFYFILFYLFCFVLKEKVCKY</sequence>
<evidence type="ECO:0000313" key="10">
    <source>
        <dbReference type="Proteomes" id="UP000023152"/>
    </source>
</evidence>
<dbReference type="GO" id="GO:0006886">
    <property type="term" value="P:intracellular protein transport"/>
    <property type="evidence" value="ECO:0007669"/>
    <property type="project" value="InterPro"/>
</dbReference>
<dbReference type="InterPro" id="IPR011989">
    <property type="entry name" value="ARM-like"/>
</dbReference>
<name>X6NM22_RETFI</name>